<name>A0AAT9J9F6_9VIRU</name>
<protein>
    <submittedName>
        <fullName evidence="1">ORF21</fullName>
    </submittedName>
</protein>
<reference evidence="1" key="2">
    <citation type="submission" date="2024-03" db="EMBL/GenBank/DDBJ databases">
        <authorList>
            <person name="Ni Y."/>
            <person name="Xu T."/>
            <person name="Yan S."/>
            <person name="Chen L."/>
            <person name="Wang Y."/>
        </authorList>
    </citation>
    <scope>NUCLEOTIDE SEQUENCE</scope>
    <source>
        <strain evidence="1">NTM1</strain>
    </source>
</reference>
<dbReference type="EMBL" id="BK067788">
    <property type="protein sequence ID" value="DBA51979.1"/>
    <property type="molecule type" value="Genomic_DNA"/>
</dbReference>
<proteinExistence type="predicted"/>
<organism evidence="1">
    <name type="scientific">Nitrosopumilaceae spindle-shaped virus</name>
    <dbReference type="NCBI Taxonomy" id="3065433"/>
    <lineage>
        <taxon>Viruses</taxon>
    </lineage>
</organism>
<accession>A0AAT9J9F6</accession>
<reference evidence="1" key="1">
    <citation type="journal article" date="2024" name="Environ. Microbiol. Rep.">
        <title>Hiding in plain sight: The discovery of complete genomes of 11 hypothetical spindle-shaped viruses that putatively infect mesophilic ammonia-oxidizing archaea.</title>
        <authorList>
            <person name="Ni Y."/>
            <person name="Xu T."/>
            <person name="Yan S."/>
            <person name="Chen L."/>
            <person name="Wang Y."/>
        </authorList>
    </citation>
    <scope>NUCLEOTIDE SEQUENCE</scope>
    <source>
        <strain evidence="1">NTM1</strain>
    </source>
</reference>
<sequence length="32" mass="3623">MNNGSDYPCACKKGYTCVMCTMELMDEENLLD</sequence>
<evidence type="ECO:0000313" key="1">
    <source>
        <dbReference type="EMBL" id="DBA51979.1"/>
    </source>
</evidence>